<keyword evidence="1" id="KW-1133">Transmembrane helix</keyword>
<dbReference type="RefSeq" id="WP_027845294.1">
    <property type="nucleotide sequence ID" value="NZ_LMTZ01000066.1"/>
</dbReference>
<dbReference type="SUPFAM" id="SSF52540">
    <property type="entry name" value="P-loop containing nucleoside triphosphate hydrolases"/>
    <property type="match status" value="1"/>
</dbReference>
<keyword evidence="6" id="KW-1185">Reference proteome</keyword>
<name>A0A0V7ZUP4_9CYAN</name>
<evidence type="ECO:0000256" key="1">
    <source>
        <dbReference type="SAM" id="Phobius"/>
    </source>
</evidence>
<reference evidence="5 6" key="1">
    <citation type="journal article" date="2015" name="Genome Announc.">
        <title>Draft Genome of the Euendolithic (true boring) Cyanobacterium Mastigocoleus testarum strain BC008.</title>
        <authorList>
            <person name="Guida B.S."/>
            <person name="Garcia-Pichel F."/>
        </authorList>
    </citation>
    <scope>NUCLEOTIDE SEQUENCE [LARGE SCALE GENOMIC DNA]</scope>
    <source>
        <strain evidence="5 6">BC008</strain>
    </source>
</reference>
<protein>
    <submittedName>
        <fullName evidence="5">Uncharacterized protein</fullName>
    </submittedName>
</protein>
<feature type="transmembrane region" description="Helical" evidence="1">
    <location>
        <begin position="586"/>
        <end position="609"/>
    </location>
</feature>
<evidence type="ECO:0000313" key="5">
    <source>
        <dbReference type="EMBL" id="KST68323.1"/>
    </source>
</evidence>
<dbReference type="EMBL" id="LMTZ01000083">
    <property type="protein sequence ID" value="KST68053.1"/>
    <property type="molecule type" value="Genomic_DNA"/>
</dbReference>
<evidence type="ECO:0000259" key="2">
    <source>
        <dbReference type="Pfam" id="PF05729"/>
    </source>
</evidence>
<accession>A0A0V7ZUP4</accession>
<keyword evidence="1" id="KW-0472">Membrane</keyword>
<feature type="domain" description="NACHT" evidence="2">
    <location>
        <begin position="160"/>
        <end position="293"/>
    </location>
</feature>
<dbReference type="Gene3D" id="3.40.50.300">
    <property type="entry name" value="P-loop containing nucleotide triphosphate hydrolases"/>
    <property type="match status" value="1"/>
</dbReference>
<keyword evidence="1" id="KW-0812">Transmembrane</keyword>
<dbReference type="InterPro" id="IPR045429">
    <property type="entry name" value="EAD10"/>
</dbReference>
<dbReference type="EMBL" id="LMTZ01000066">
    <property type="protein sequence ID" value="KST68323.1"/>
    <property type="molecule type" value="Genomic_DNA"/>
</dbReference>
<dbReference type="Pfam" id="PF05729">
    <property type="entry name" value="NACHT"/>
    <property type="match status" value="1"/>
</dbReference>
<organism evidence="5 6">
    <name type="scientific">Mastigocoleus testarum BC008</name>
    <dbReference type="NCBI Taxonomy" id="371196"/>
    <lineage>
        <taxon>Bacteria</taxon>
        <taxon>Bacillati</taxon>
        <taxon>Cyanobacteriota</taxon>
        <taxon>Cyanophyceae</taxon>
        <taxon>Nostocales</taxon>
        <taxon>Hapalosiphonaceae</taxon>
        <taxon>Mastigocoleus</taxon>
    </lineage>
</organism>
<feature type="transmembrane region" description="Helical" evidence="1">
    <location>
        <begin position="462"/>
        <end position="487"/>
    </location>
</feature>
<gene>
    <name evidence="4" type="ORF">BC008_32250</name>
    <name evidence="5" type="ORF">BC008_32880</name>
</gene>
<feature type="transmembrane region" description="Helical" evidence="1">
    <location>
        <begin position="676"/>
        <end position="696"/>
    </location>
</feature>
<evidence type="ECO:0000313" key="4">
    <source>
        <dbReference type="EMBL" id="KST68053.1"/>
    </source>
</evidence>
<dbReference type="Pfam" id="PF19954">
    <property type="entry name" value="EAD10"/>
    <property type="match status" value="1"/>
</dbReference>
<dbReference type="InterPro" id="IPR007111">
    <property type="entry name" value="NACHT_NTPase"/>
</dbReference>
<evidence type="ECO:0000259" key="3">
    <source>
        <dbReference type="Pfam" id="PF19954"/>
    </source>
</evidence>
<feature type="transmembrane region" description="Helical" evidence="1">
    <location>
        <begin position="737"/>
        <end position="756"/>
    </location>
</feature>
<feature type="transmembrane region" description="Helical" evidence="1">
    <location>
        <begin position="494"/>
        <end position="512"/>
    </location>
</feature>
<feature type="transmembrane region" description="Helical" evidence="1">
    <location>
        <begin position="708"/>
        <end position="731"/>
    </location>
</feature>
<feature type="domain" description="Effector-associated" evidence="3">
    <location>
        <begin position="1"/>
        <end position="74"/>
    </location>
</feature>
<comment type="caution">
    <text evidence="5">The sequence shown here is derived from an EMBL/GenBank/DDBJ whole genome shotgun (WGS) entry which is preliminary data.</text>
</comment>
<sequence>MSSNEELRAIFDRIADGEETEDDIKTLRRILRLRDGSIQVGKDIVNIADGRNIQIGDRIYYGTDAETIKEVLHLVLQEKQKAKRPRNEKLLLQAVKEEVKARLKGSLHNAVLINLGKEAQPEQVKCPWSSDIKIGNRKREPIPHSTSILEVFEQEEIADQLLILGDPGAGKTTTMLDLAESLIVRAQKEADYPIPVLLNLSNWKDDEQSIHKWLVLELNSKYGVRQDVGTNWVDEAKLLPMLDGLDELESIRQEPCVQKINEFLQSESRSQYLVVCSRREEYEKVVRQQIENDEQDLEETSPKQETRLHLNGAIVLQPLTDEKIKTYLAQLNQIEFWETLQDDAELLRLLRKPLFLSILGFISFDKNLSLYEWGKLTPTKERIQSLLDAYWETAIGRELVTSQMESQGLKSLSYRNKNPPSRRKTRKWLVYLAQQLQEESQTEFLIEEMQPYLFLKKKHHQWLYWFLLFAINTLCVGIISTSALLPYFQPPNNFVIIQNIFIGLFGVFMLTAETKADGVRLIEYPWIHLFCWLFKRDLPKEFKQHVPIIHDIDLSQKLKIRIPSLQEIERYFIFPLKGLFLVHSKFSLMPIVVLMYGTHMMSAKIMYVIGAKKRGLKQREDIVQISLNVNSQMKEFRQSSYSHHYLIFLLTINYLEFIEQQGGFLLNFILNLIGKIFSVFSCGLIAPFIFISLFLVKPIENSNIPNQGFYETLKIALIVTWIQGFYIYYIISSNIKQNIWSTAISFTLWILLSFSFSSLAKHLSLRTILYCNGYIPWNYAHFLDYCTERLFLQRIGGRYRFIHRLLQEYFAAMTL</sequence>
<evidence type="ECO:0000313" key="6">
    <source>
        <dbReference type="Proteomes" id="UP000053372"/>
    </source>
</evidence>
<dbReference type="AlphaFoldDB" id="A0A0V7ZUP4"/>
<dbReference type="InterPro" id="IPR027417">
    <property type="entry name" value="P-loop_NTPase"/>
</dbReference>
<dbReference type="Proteomes" id="UP000053372">
    <property type="component" value="Unassembled WGS sequence"/>
</dbReference>
<proteinExistence type="predicted"/>